<evidence type="ECO:0000256" key="2">
    <source>
        <dbReference type="ARBA" id="ARBA00033753"/>
    </source>
</evidence>
<dbReference type="InterPro" id="IPR040372">
    <property type="entry name" value="YaeB-like"/>
</dbReference>
<evidence type="ECO:0000313" key="4">
    <source>
        <dbReference type="EMBL" id="QEC61825.1"/>
    </source>
</evidence>
<feature type="domain" description="TsaA-like" evidence="3">
    <location>
        <begin position="5"/>
        <end position="134"/>
    </location>
</feature>
<evidence type="ECO:0000256" key="1">
    <source>
        <dbReference type="ARBA" id="ARBA00022691"/>
    </source>
</evidence>
<dbReference type="OrthoDB" id="9804309at2"/>
<dbReference type="GO" id="GO:0032259">
    <property type="term" value="P:methylation"/>
    <property type="evidence" value="ECO:0007669"/>
    <property type="project" value="UniProtKB-KW"/>
</dbReference>
<dbReference type="GO" id="GO:0008168">
    <property type="term" value="F:methyltransferase activity"/>
    <property type="evidence" value="ECO:0007669"/>
    <property type="project" value="UniProtKB-KW"/>
</dbReference>
<dbReference type="PROSITE" id="PS01318">
    <property type="entry name" value="TSAA_1"/>
    <property type="match status" value="1"/>
</dbReference>
<dbReference type="KEGG" id="mgin:FRZ54_04230"/>
<organism evidence="4 5">
    <name type="scientific">Mucilaginibacter ginsenosidivorans</name>
    <dbReference type="NCBI Taxonomy" id="398053"/>
    <lineage>
        <taxon>Bacteria</taxon>
        <taxon>Pseudomonadati</taxon>
        <taxon>Bacteroidota</taxon>
        <taxon>Sphingobacteriia</taxon>
        <taxon>Sphingobacteriales</taxon>
        <taxon>Sphingobacteriaceae</taxon>
        <taxon>Mucilaginibacter</taxon>
    </lineage>
</organism>
<keyword evidence="4" id="KW-0489">Methyltransferase</keyword>
<protein>
    <submittedName>
        <fullName evidence="4">tRNA (N6-threonylcarbamoyladenosine(37)-N6)-methyltransferase TrmO</fullName>
    </submittedName>
</protein>
<dbReference type="AlphaFoldDB" id="A0A5B8USY8"/>
<dbReference type="PANTHER" id="PTHR12818">
    <property type="entry name" value="TRNA (ADENINE(37)-N6)-METHYLTRANSFERASE"/>
    <property type="match status" value="1"/>
</dbReference>
<dbReference type="InterPro" id="IPR036413">
    <property type="entry name" value="YaeB-like_sf"/>
</dbReference>
<keyword evidence="4" id="KW-0808">Transferase</keyword>
<evidence type="ECO:0000259" key="3">
    <source>
        <dbReference type="PROSITE" id="PS51668"/>
    </source>
</evidence>
<dbReference type="Pfam" id="PF01980">
    <property type="entry name" value="TrmO_N"/>
    <property type="match status" value="1"/>
</dbReference>
<dbReference type="InterPro" id="IPR036414">
    <property type="entry name" value="YaeB_N_sf"/>
</dbReference>
<evidence type="ECO:0000313" key="5">
    <source>
        <dbReference type="Proteomes" id="UP000321479"/>
    </source>
</evidence>
<keyword evidence="5" id="KW-1185">Reference proteome</keyword>
<dbReference type="RefSeq" id="WP_147030402.1">
    <property type="nucleotide sequence ID" value="NZ_CP042436.1"/>
</dbReference>
<gene>
    <name evidence="4" type="primary">tsaA</name>
    <name evidence="4" type="ORF">FRZ54_04230</name>
</gene>
<comment type="similarity">
    <text evidence="2">Belongs to the tRNA methyltransferase O family.</text>
</comment>
<dbReference type="EMBL" id="CP042436">
    <property type="protein sequence ID" value="QEC61825.1"/>
    <property type="molecule type" value="Genomic_DNA"/>
</dbReference>
<dbReference type="SUPFAM" id="SSF118196">
    <property type="entry name" value="YaeB-like"/>
    <property type="match status" value="1"/>
</dbReference>
<dbReference type="NCBIfam" id="TIGR00104">
    <property type="entry name" value="tRNA_TsaA"/>
    <property type="match status" value="1"/>
</dbReference>
<dbReference type="Gene3D" id="2.40.30.70">
    <property type="entry name" value="YaeB-like"/>
    <property type="match status" value="1"/>
</dbReference>
<dbReference type="Proteomes" id="UP000321479">
    <property type="component" value="Chromosome"/>
</dbReference>
<name>A0A5B8USY8_9SPHI</name>
<reference evidence="4 5" key="1">
    <citation type="journal article" date="2017" name="Curr. Microbiol.">
        <title>Mucilaginibacter ginsenosidivorans sp. nov., Isolated from Soil of Ginseng Field.</title>
        <authorList>
            <person name="Kim M.M."/>
            <person name="Siddiqi M.Z."/>
            <person name="Im W.T."/>
        </authorList>
    </citation>
    <scope>NUCLEOTIDE SEQUENCE [LARGE SCALE GENOMIC DNA]</scope>
    <source>
        <strain evidence="4 5">Gsoil 3017</strain>
    </source>
</reference>
<keyword evidence="1" id="KW-0949">S-adenosyl-L-methionine</keyword>
<accession>A0A5B8USY8</accession>
<dbReference type="CDD" id="cd09281">
    <property type="entry name" value="UPF0066"/>
    <property type="match status" value="1"/>
</dbReference>
<dbReference type="PROSITE" id="PS51668">
    <property type="entry name" value="TSAA_2"/>
    <property type="match status" value="1"/>
</dbReference>
<sequence length="134" mass="14919">MEPTIKFIGKIHSPLKSLDDCPRQEDENAPGASIEIFPEYSEGIQNISSGTDILLFTWLDKADRTVLKLRPRNDPNAALTGVFSTRSPDRPNPIGIHAVKVVSVATDGRIEISGIEVLDRTPVIDIKHIWKYKD</sequence>
<dbReference type="InterPro" id="IPR023370">
    <property type="entry name" value="TrmO-like_N"/>
</dbReference>
<dbReference type="PANTHER" id="PTHR12818:SF0">
    <property type="entry name" value="TRNA (ADENINE(37)-N6)-METHYLTRANSFERASE"/>
    <property type="match status" value="1"/>
</dbReference>
<dbReference type="InterPro" id="IPR023368">
    <property type="entry name" value="UPF0066_cons_site"/>
</dbReference>
<proteinExistence type="inferred from homology"/>